<dbReference type="Proteomes" id="UP001181693">
    <property type="component" value="Unassembled WGS sequence"/>
</dbReference>
<proteinExistence type="predicted"/>
<sequence>MWKARTLDKLLDRFFFSRDGVPRLSDWMLSSITIKVLGIRIMNIVLWGEPPPPYTQQASDSPSRLKYAFGFTPSCKYMLGITMMGSLKWT</sequence>
<evidence type="ECO:0000313" key="2">
    <source>
        <dbReference type="Proteomes" id="UP001181693"/>
    </source>
</evidence>
<dbReference type="AlphaFoldDB" id="A0AAV3B7S2"/>
<reference evidence="1" key="1">
    <citation type="thesis" date="2020" institute="ProQuest LLC" country="789 East Eisenhower Parkway, Ann Arbor, MI, USA">
        <title>Comparative Genomics and Chromosome Evolution.</title>
        <authorList>
            <person name="Mudd A.B."/>
        </authorList>
    </citation>
    <scope>NUCLEOTIDE SEQUENCE</scope>
    <source>
        <strain evidence="1">1538</strain>
        <tissue evidence="1">Blood</tissue>
    </source>
</reference>
<name>A0AAV3B7S2_PYXAD</name>
<dbReference type="EMBL" id="DYDO01000001">
    <property type="protein sequence ID" value="DBA34295.1"/>
    <property type="molecule type" value="Genomic_DNA"/>
</dbReference>
<evidence type="ECO:0000313" key="1">
    <source>
        <dbReference type="EMBL" id="DBA34295.1"/>
    </source>
</evidence>
<keyword evidence="2" id="KW-1185">Reference proteome</keyword>
<comment type="caution">
    <text evidence="1">The sequence shown here is derived from an EMBL/GenBank/DDBJ whole genome shotgun (WGS) entry which is preliminary data.</text>
</comment>
<gene>
    <name evidence="1" type="ORF">GDO54_001872</name>
</gene>
<accession>A0AAV3B7S2</accession>
<protein>
    <submittedName>
        <fullName evidence="1">Uncharacterized protein</fullName>
    </submittedName>
</protein>
<organism evidence="1 2">
    <name type="scientific">Pyxicephalus adspersus</name>
    <name type="common">African bullfrog</name>
    <dbReference type="NCBI Taxonomy" id="30357"/>
    <lineage>
        <taxon>Eukaryota</taxon>
        <taxon>Metazoa</taxon>
        <taxon>Chordata</taxon>
        <taxon>Craniata</taxon>
        <taxon>Vertebrata</taxon>
        <taxon>Euteleostomi</taxon>
        <taxon>Amphibia</taxon>
        <taxon>Batrachia</taxon>
        <taxon>Anura</taxon>
        <taxon>Neobatrachia</taxon>
        <taxon>Ranoidea</taxon>
        <taxon>Pyxicephalidae</taxon>
        <taxon>Pyxicephalinae</taxon>
        <taxon>Pyxicephalus</taxon>
    </lineage>
</organism>